<evidence type="ECO:0000256" key="1">
    <source>
        <dbReference type="ARBA" id="ARBA00004651"/>
    </source>
</evidence>
<keyword evidence="8" id="KW-1185">Reference proteome</keyword>
<gene>
    <name evidence="7" type="ORF">ENE74_00570</name>
</gene>
<dbReference type="PANTHER" id="PTHR30250">
    <property type="entry name" value="PST FAMILY PREDICTED COLANIC ACID TRANSPORTER"/>
    <property type="match status" value="1"/>
</dbReference>
<evidence type="ECO:0000256" key="3">
    <source>
        <dbReference type="ARBA" id="ARBA00022692"/>
    </source>
</evidence>
<accession>A0A437JBL5</accession>
<evidence type="ECO:0000256" key="5">
    <source>
        <dbReference type="ARBA" id="ARBA00023136"/>
    </source>
</evidence>
<dbReference type="InterPro" id="IPR050833">
    <property type="entry name" value="Poly_Biosynth_Transport"/>
</dbReference>
<organism evidence="7 8">
    <name type="scientific">Sphingobium algorifonticola</name>
    <dbReference type="NCBI Taxonomy" id="2008318"/>
    <lineage>
        <taxon>Bacteria</taxon>
        <taxon>Pseudomonadati</taxon>
        <taxon>Pseudomonadota</taxon>
        <taxon>Alphaproteobacteria</taxon>
        <taxon>Sphingomonadales</taxon>
        <taxon>Sphingomonadaceae</taxon>
        <taxon>Sphingobium</taxon>
    </lineage>
</organism>
<feature type="transmembrane region" description="Helical" evidence="6">
    <location>
        <begin position="78"/>
        <end position="101"/>
    </location>
</feature>
<keyword evidence="2" id="KW-1003">Cell membrane</keyword>
<comment type="subcellular location">
    <subcellularLocation>
        <location evidence="1">Cell membrane</location>
        <topology evidence="1">Multi-pass membrane protein</topology>
    </subcellularLocation>
</comment>
<feature type="transmembrane region" description="Helical" evidence="6">
    <location>
        <begin position="122"/>
        <end position="149"/>
    </location>
</feature>
<evidence type="ECO:0000256" key="4">
    <source>
        <dbReference type="ARBA" id="ARBA00022989"/>
    </source>
</evidence>
<feature type="transmembrane region" description="Helical" evidence="6">
    <location>
        <begin position="46"/>
        <end position="66"/>
    </location>
</feature>
<dbReference type="EMBL" id="RZUL01000001">
    <property type="protein sequence ID" value="RVT43170.1"/>
    <property type="molecule type" value="Genomic_DNA"/>
</dbReference>
<dbReference type="Pfam" id="PF01943">
    <property type="entry name" value="Polysacc_synt"/>
    <property type="match status" value="1"/>
</dbReference>
<keyword evidence="3 6" id="KW-0812">Transmembrane</keyword>
<feature type="transmembrane region" description="Helical" evidence="6">
    <location>
        <begin position="435"/>
        <end position="453"/>
    </location>
</feature>
<proteinExistence type="predicted"/>
<feature type="transmembrane region" description="Helical" evidence="6">
    <location>
        <begin position="189"/>
        <end position="209"/>
    </location>
</feature>
<keyword evidence="5 6" id="KW-0472">Membrane</keyword>
<dbReference type="GO" id="GO:0005886">
    <property type="term" value="C:plasma membrane"/>
    <property type="evidence" value="ECO:0007669"/>
    <property type="project" value="UniProtKB-SubCell"/>
</dbReference>
<dbReference type="Proteomes" id="UP000282977">
    <property type="component" value="Unassembled WGS sequence"/>
</dbReference>
<evidence type="ECO:0000313" key="7">
    <source>
        <dbReference type="EMBL" id="RVT43170.1"/>
    </source>
</evidence>
<reference evidence="7 8" key="1">
    <citation type="submission" date="2019-01" db="EMBL/GenBank/DDBJ databases">
        <authorList>
            <person name="Chen W.-M."/>
        </authorList>
    </citation>
    <scope>NUCLEOTIDE SEQUENCE [LARGE SCALE GENOMIC DNA]</scope>
    <source>
        <strain evidence="7 8">TLA-22</strain>
    </source>
</reference>
<feature type="transmembrane region" description="Helical" evidence="6">
    <location>
        <begin position="376"/>
        <end position="399"/>
    </location>
</feature>
<dbReference type="InterPro" id="IPR002797">
    <property type="entry name" value="Polysacc_synth"/>
</dbReference>
<evidence type="ECO:0000313" key="8">
    <source>
        <dbReference type="Proteomes" id="UP000282977"/>
    </source>
</evidence>
<dbReference type="PANTHER" id="PTHR30250:SF31">
    <property type="entry name" value="INNER MEMBRANE PROTEIN YGHQ"/>
    <property type="match status" value="1"/>
</dbReference>
<feature type="transmembrane region" description="Helical" evidence="6">
    <location>
        <begin position="155"/>
        <end position="177"/>
    </location>
</feature>
<evidence type="ECO:0000256" key="2">
    <source>
        <dbReference type="ARBA" id="ARBA00022475"/>
    </source>
</evidence>
<dbReference type="AlphaFoldDB" id="A0A437JBL5"/>
<name>A0A437JBL5_9SPHN</name>
<protein>
    <submittedName>
        <fullName evidence="7">Lipopolysaccharide biosynthesis protein</fullName>
    </submittedName>
</protein>
<sequence length="460" mass="48176">MRGNGKAGSDPLAGFKIRGWRKREASAGRAADGSDAAFGRILANTAWLLGGKGVGAVLSLFYLAIITRTLGVADFGRFALITSTAQAISVLVTFESWQIVVRFGQTHLQGGAPHALNRLIRFCILIDMASALAGCAIAAGIVILLGPWLGLSDDLSAHALLFCAVMLIGIRSTPMGMLRLFDRFDTGTLAETVVPVVRMVGALVVLASGPSVTRFLMVWGAAELLCAGAYWVLALRTVRGRIGSWRSGQIWAARDENPGLVGFLTATNLSTTFSSAGKQVAVLIVGLFTGPVGAGLYRLAYQLNQALAKISQLLSRTVFAELSRASACNNMDDLRALLRRTNRLALVSGAAIVVLVLLTGQPLLRLIAGPSFDGAYPILLVLGIAAAIEVVGLGFGPLLMATGRTSRALQISLATTALLLTAQTLLLPIHGPIGAAYANVLAAIVGLALLGWASRAAIRR</sequence>
<comment type="caution">
    <text evidence="7">The sequence shown here is derived from an EMBL/GenBank/DDBJ whole genome shotgun (WGS) entry which is preliminary data.</text>
</comment>
<feature type="transmembrane region" description="Helical" evidence="6">
    <location>
        <begin position="344"/>
        <end position="364"/>
    </location>
</feature>
<evidence type="ECO:0000256" key="6">
    <source>
        <dbReference type="SAM" id="Phobius"/>
    </source>
</evidence>
<keyword evidence="4 6" id="KW-1133">Transmembrane helix</keyword>
<feature type="transmembrane region" description="Helical" evidence="6">
    <location>
        <begin position="411"/>
        <end position="429"/>
    </location>
</feature>
<dbReference type="OrthoDB" id="493991at2"/>